<protein>
    <submittedName>
        <fullName evidence="3">Protein kinase</fullName>
    </submittedName>
</protein>
<organism evidence="3 4">
    <name type="scientific">Actinoplanes subglobosus</name>
    <dbReference type="NCBI Taxonomy" id="1547892"/>
    <lineage>
        <taxon>Bacteria</taxon>
        <taxon>Bacillati</taxon>
        <taxon>Actinomycetota</taxon>
        <taxon>Actinomycetes</taxon>
        <taxon>Micromonosporales</taxon>
        <taxon>Micromonosporaceae</taxon>
        <taxon>Actinoplanes</taxon>
    </lineage>
</organism>
<dbReference type="EMBL" id="JBHSBL010000006">
    <property type="protein sequence ID" value="MFC4064657.1"/>
    <property type="molecule type" value="Genomic_DNA"/>
</dbReference>
<proteinExistence type="predicted"/>
<keyword evidence="3" id="KW-0808">Transferase</keyword>
<dbReference type="SUPFAM" id="SSF56112">
    <property type="entry name" value="Protein kinase-like (PK-like)"/>
    <property type="match status" value="1"/>
</dbReference>
<feature type="domain" description="Protein kinase" evidence="2">
    <location>
        <begin position="14"/>
        <end position="83"/>
    </location>
</feature>
<comment type="caution">
    <text evidence="3">The sequence shown here is derived from an EMBL/GenBank/DDBJ whole genome shotgun (WGS) entry which is preliminary data.</text>
</comment>
<name>A0ABV8IKC0_9ACTN</name>
<gene>
    <name evidence="3" type="ORF">ACFO0C_06930</name>
</gene>
<dbReference type="InterPro" id="IPR000719">
    <property type="entry name" value="Prot_kinase_dom"/>
</dbReference>
<feature type="region of interest" description="Disordered" evidence="1">
    <location>
        <begin position="126"/>
        <end position="178"/>
    </location>
</feature>
<reference evidence="4" key="1">
    <citation type="journal article" date="2019" name="Int. J. Syst. Evol. Microbiol.">
        <title>The Global Catalogue of Microorganisms (GCM) 10K type strain sequencing project: providing services to taxonomists for standard genome sequencing and annotation.</title>
        <authorList>
            <consortium name="The Broad Institute Genomics Platform"/>
            <consortium name="The Broad Institute Genome Sequencing Center for Infectious Disease"/>
            <person name="Wu L."/>
            <person name="Ma J."/>
        </authorList>
    </citation>
    <scope>NUCLEOTIDE SEQUENCE [LARGE SCALE GENOMIC DNA]</scope>
    <source>
        <strain evidence="4">TBRC 5832</strain>
    </source>
</reference>
<dbReference type="Pfam" id="PF00069">
    <property type="entry name" value="Pkinase"/>
    <property type="match status" value="1"/>
</dbReference>
<dbReference type="RefSeq" id="WP_378065701.1">
    <property type="nucleotide sequence ID" value="NZ_JBHSBL010000006.1"/>
</dbReference>
<dbReference type="InterPro" id="IPR011009">
    <property type="entry name" value="Kinase-like_dom_sf"/>
</dbReference>
<evidence type="ECO:0000256" key="1">
    <source>
        <dbReference type="SAM" id="MobiDB-lite"/>
    </source>
</evidence>
<evidence type="ECO:0000313" key="3">
    <source>
        <dbReference type="EMBL" id="MFC4064657.1"/>
    </source>
</evidence>
<dbReference type="GO" id="GO:0016301">
    <property type="term" value="F:kinase activity"/>
    <property type="evidence" value="ECO:0007669"/>
    <property type="project" value="UniProtKB-KW"/>
</dbReference>
<sequence length="296" mass="31669">MRFQALLRQPRLVTRFVQERTILLMLRHPNVVRVRDLFSVGETLGLVMDLVDGGNLRDHLHRGGTVAPGEAARLGAQIAAALAEAPGAMIASGVATTAWHLGRAGGDSTPDPMIIVAPSVPELTAARGASRPPVDHQAKHSRKPVRAVAIPTADVRSTRSAAARRATRSPVPEAKPHGPWQCSQNFVIDLPGHSALGPRPCHSVGREVRFQGSLTGPAGGRARIEVTLRDSRTGRTVAGPATCEDLNFTRHAVTRGCGPAGASPRRGRTYTVVMSVRYVRDGRITTNTTRGIPFTW</sequence>
<dbReference type="Gene3D" id="1.10.510.10">
    <property type="entry name" value="Transferase(Phosphotransferase) domain 1"/>
    <property type="match status" value="1"/>
</dbReference>
<keyword evidence="3" id="KW-0418">Kinase</keyword>
<keyword evidence="4" id="KW-1185">Reference proteome</keyword>
<feature type="compositionally biased region" description="Low complexity" evidence="1">
    <location>
        <begin position="152"/>
        <end position="164"/>
    </location>
</feature>
<evidence type="ECO:0000313" key="4">
    <source>
        <dbReference type="Proteomes" id="UP001595867"/>
    </source>
</evidence>
<evidence type="ECO:0000259" key="2">
    <source>
        <dbReference type="Pfam" id="PF00069"/>
    </source>
</evidence>
<dbReference type="Proteomes" id="UP001595867">
    <property type="component" value="Unassembled WGS sequence"/>
</dbReference>
<accession>A0ABV8IKC0</accession>